<gene>
    <name evidence="4" type="ORF">NFC81_12690</name>
</gene>
<protein>
    <submittedName>
        <fullName evidence="4">Uncharacterized protein</fullName>
    </submittedName>
</protein>
<name>A0AB38YDZ7_9GAMM</name>
<dbReference type="RefSeq" id="WP_304994846.1">
    <property type="nucleotide sequence ID" value="NZ_CP101717.1"/>
</dbReference>
<proteinExistence type="predicted"/>
<keyword evidence="3" id="KW-0812">Transmembrane</keyword>
<feature type="compositionally biased region" description="Polar residues" evidence="2">
    <location>
        <begin position="1"/>
        <end position="12"/>
    </location>
</feature>
<dbReference type="AlphaFoldDB" id="A0AB38YDZ7"/>
<sequence length="343" mass="37946">MKSSVMANTPPNDINDLPRMVPDRDDIARRKRTAPPPPPIAPKKDSNNSGDDGSGGSSWLVYVLIVVLASGIGYLGYDGWQTRNGLQEAQRQLVTTNVRLVELERQLSATDESLSLNESAIQSKLNNILSEIRKLWDVADVRNRDWIRENQAAITELQTATGTLRSQMSSSQALTGELNTSVSRLIDQFDDELALRNELSDLLAELNTRQRNLASTVARLDEEDSSLRARVDVIGLRAEGAVEQATELNQLVNRLRTDTDALASQLNREAQTRSALADSVVQLRSRINALDAGDENSILSRLDTIDAARADTTQRLAALQAQISRIRSELDEFNRQVDDFTTP</sequence>
<evidence type="ECO:0000256" key="1">
    <source>
        <dbReference type="SAM" id="Coils"/>
    </source>
</evidence>
<feature type="region of interest" description="Disordered" evidence="2">
    <location>
        <begin position="1"/>
        <end position="52"/>
    </location>
</feature>
<keyword evidence="1" id="KW-0175">Coiled coil</keyword>
<keyword evidence="3" id="KW-1133">Transmembrane helix</keyword>
<feature type="coiled-coil region" evidence="1">
    <location>
        <begin position="309"/>
        <end position="336"/>
    </location>
</feature>
<feature type="transmembrane region" description="Helical" evidence="3">
    <location>
        <begin position="59"/>
        <end position="77"/>
    </location>
</feature>
<evidence type="ECO:0000313" key="4">
    <source>
        <dbReference type="EMBL" id="WLD57561.1"/>
    </source>
</evidence>
<feature type="coiled-coil region" evidence="1">
    <location>
        <begin position="203"/>
        <end position="258"/>
    </location>
</feature>
<dbReference type="EMBL" id="CP101717">
    <property type="protein sequence ID" value="WLD57561.1"/>
    <property type="molecule type" value="Genomic_DNA"/>
</dbReference>
<evidence type="ECO:0000256" key="3">
    <source>
        <dbReference type="SAM" id="Phobius"/>
    </source>
</evidence>
<evidence type="ECO:0000256" key="2">
    <source>
        <dbReference type="SAM" id="MobiDB-lite"/>
    </source>
</evidence>
<accession>A0AB38YDZ7</accession>
<reference evidence="4" key="1">
    <citation type="submission" date="2022-07" db="EMBL/GenBank/DDBJ databases">
        <title>Complete genome sequence of Salinispirillum sp. LH10-3-1 capable of multiple carbohydrate inversion isolated from a soda lake.</title>
        <authorList>
            <person name="Liu J."/>
            <person name="Zhai Y."/>
            <person name="Zhang H."/>
            <person name="Yang H."/>
            <person name="Qu J."/>
            <person name="Li J."/>
        </authorList>
    </citation>
    <scope>NUCLEOTIDE SEQUENCE</scope>
    <source>
        <strain evidence="4">LH 10-3-1</strain>
    </source>
</reference>
<organism evidence="4">
    <name type="scientific">Salinispirillum sp. LH 10-3-1</name>
    <dbReference type="NCBI Taxonomy" id="2952525"/>
    <lineage>
        <taxon>Bacteria</taxon>
        <taxon>Pseudomonadati</taxon>
        <taxon>Pseudomonadota</taxon>
        <taxon>Gammaproteobacteria</taxon>
        <taxon>Oceanospirillales</taxon>
        <taxon>Saccharospirillaceae</taxon>
        <taxon>Salinispirillum</taxon>
    </lineage>
</organism>
<keyword evidence="3" id="KW-0472">Membrane</keyword>